<gene>
    <name evidence="4" type="primary">SHTN1</name>
</gene>
<evidence type="ECO:0000313" key="5">
    <source>
        <dbReference type="Proteomes" id="UP000694580"/>
    </source>
</evidence>
<organism evidence="4 5">
    <name type="scientific">Denticeps clupeoides</name>
    <name type="common">denticle herring</name>
    <dbReference type="NCBI Taxonomy" id="299321"/>
    <lineage>
        <taxon>Eukaryota</taxon>
        <taxon>Metazoa</taxon>
        <taxon>Chordata</taxon>
        <taxon>Craniata</taxon>
        <taxon>Vertebrata</taxon>
        <taxon>Euteleostomi</taxon>
        <taxon>Actinopterygii</taxon>
        <taxon>Neopterygii</taxon>
        <taxon>Teleostei</taxon>
        <taxon>Clupei</taxon>
        <taxon>Clupeiformes</taxon>
        <taxon>Denticipitoidei</taxon>
        <taxon>Denticipitidae</taxon>
        <taxon>Denticeps</taxon>
    </lineage>
</organism>
<reference evidence="4 5" key="1">
    <citation type="submission" date="2020-06" db="EMBL/GenBank/DDBJ databases">
        <authorList>
            <consortium name="Wellcome Sanger Institute Data Sharing"/>
        </authorList>
    </citation>
    <scope>NUCLEOTIDE SEQUENCE [LARGE SCALE GENOMIC DNA]</scope>
</reference>
<sequence>MKSNNIEVESLDDTISFLKRDISEKKRQIVVCQKQLTCKKSLEEEINLLQTQLLECKDQNLALEKSLENPDFESRIRKLQGSDPSPEELISKIQQLEVKLGEKEQQLHEKELVYEQEDRLCNALQAKVDRSRQDTLEQAMKANKMKASIKKCTKKVKAVAAELAMVKANAMALQQERQEEELRLDVCRQRLEQGLPPSEDMEQEWLRYLRDEHRRHADQQLRAKMSEDEERQELPSGTITTAEPRPNAYIPLDDPLPLPKPYGALAPYKPSQPGTSMRHIRKPKPRPIEI</sequence>
<keyword evidence="1 2" id="KW-0175">Coiled coil</keyword>
<dbReference type="PANTHER" id="PTHR32083">
    <property type="entry name" value="CILIA AND FLAGELLA-ASSOCIATED PROTEIN 58-RELATED"/>
    <property type="match status" value="1"/>
</dbReference>
<accession>A0AAY4EIW1</accession>
<dbReference type="Proteomes" id="UP000694580">
    <property type="component" value="Chromosome 15"/>
</dbReference>
<dbReference type="GO" id="GO:0005856">
    <property type="term" value="C:cytoskeleton"/>
    <property type="evidence" value="ECO:0007669"/>
    <property type="project" value="TreeGrafter"/>
</dbReference>
<dbReference type="PANTHER" id="PTHR32083:SF34">
    <property type="entry name" value="COILED-COIL DOMAIN-CONTAINING PROTEIN 146"/>
    <property type="match status" value="1"/>
</dbReference>
<reference evidence="4" key="2">
    <citation type="submission" date="2025-08" db="UniProtKB">
        <authorList>
            <consortium name="Ensembl"/>
        </authorList>
    </citation>
    <scope>IDENTIFICATION</scope>
</reference>
<proteinExistence type="predicted"/>
<evidence type="ECO:0000313" key="4">
    <source>
        <dbReference type="Ensembl" id="ENSDCDP00010057353.1"/>
    </source>
</evidence>
<dbReference type="AlphaFoldDB" id="A0AAY4EIW1"/>
<feature type="compositionally biased region" description="Basic residues" evidence="3">
    <location>
        <begin position="278"/>
        <end position="290"/>
    </location>
</feature>
<name>A0AAY4EIW1_9TELE</name>
<feature type="region of interest" description="Disordered" evidence="3">
    <location>
        <begin position="222"/>
        <end position="290"/>
    </location>
</feature>
<dbReference type="GeneTree" id="ENSGT00530000063534"/>
<evidence type="ECO:0000256" key="2">
    <source>
        <dbReference type="SAM" id="Coils"/>
    </source>
</evidence>
<reference evidence="4" key="3">
    <citation type="submission" date="2025-09" db="UniProtKB">
        <authorList>
            <consortium name="Ensembl"/>
        </authorList>
    </citation>
    <scope>IDENTIFICATION</scope>
</reference>
<evidence type="ECO:0000256" key="1">
    <source>
        <dbReference type="ARBA" id="ARBA00023054"/>
    </source>
</evidence>
<keyword evidence="5" id="KW-1185">Reference proteome</keyword>
<dbReference type="Ensembl" id="ENSDCDT00010068033.1">
    <property type="protein sequence ID" value="ENSDCDP00010057353.1"/>
    <property type="gene ID" value="ENSDCDG00010032500.1"/>
</dbReference>
<feature type="coiled-coil region" evidence="2">
    <location>
        <begin position="93"/>
        <end position="190"/>
    </location>
</feature>
<protein>
    <recommendedName>
        <fullName evidence="6">Coiled-coil domain-containing protein 146</fullName>
    </recommendedName>
</protein>
<feature type="coiled-coil region" evidence="2">
    <location>
        <begin position="8"/>
        <end position="59"/>
    </location>
</feature>
<evidence type="ECO:0008006" key="6">
    <source>
        <dbReference type="Google" id="ProtNLM"/>
    </source>
</evidence>
<evidence type="ECO:0000256" key="3">
    <source>
        <dbReference type="SAM" id="MobiDB-lite"/>
    </source>
</evidence>